<evidence type="ECO:0000256" key="4">
    <source>
        <dbReference type="ARBA" id="ARBA00023163"/>
    </source>
</evidence>
<dbReference type="EMBL" id="AYZM01000050">
    <property type="protein sequence ID" value="KRN26023.1"/>
    <property type="molecule type" value="Genomic_DNA"/>
</dbReference>
<dbReference type="SUPFAM" id="SSF100950">
    <property type="entry name" value="NagB/RpiA/CoA transferase-like"/>
    <property type="match status" value="1"/>
</dbReference>
<dbReference type="InterPro" id="IPR037171">
    <property type="entry name" value="NagB/RpiA_transferase-like"/>
</dbReference>
<dbReference type="GO" id="GO:0030246">
    <property type="term" value="F:carbohydrate binding"/>
    <property type="evidence" value="ECO:0007669"/>
    <property type="project" value="InterPro"/>
</dbReference>
<dbReference type="InterPro" id="IPR051054">
    <property type="entry name" value="SorC_transcr_regulators"/>
</dbReference>
<evidence type="ECO:0000313" key="7">
    <source>
        <dbReference type="Proteomes" id="UP000051442"/>
    </source>
</evidence>
<dbReference type="AlphaFoldDB" id="A0A0R2FLF5"/>
<dbReference type="Pfam" id="PF04198">
    <property type="entry name" value="Sugar-bind"/>
    <property type="match status" value="1"/>
</dbReference>
<dbReference type="InterPro" id="IPR036388">
    <property type="entry name" value="WH-like_DNA-bd_sf"/>
</dbReference>
<dbReference type="PANTHER" id="PTHR34294">
    <property type="entry name" value="TRANSCRIPTIONAL REGULATOR-RELATED"/>
    <property type="match status" value="1"/>
</dbReference>
<proteinExistence type="inferred from homology"/>
<evidence type="ECO:0000259" key="5">
    <source>
        <dbReference type="Pfam" id="PF04198"/>
    </source>
</evidence>
<evidence type="ECO:0000256" key="2">
    <source>
        <dbReference type="ARBA" id="ARBA00023015"/>
    </source>
</evidence>
<comment type="similarity">
    <text evidence="1">Belongs to the SorC transcriptional regulatory family.</text>
</comment>
<dbReference type="STRING" id="1423804.FD14_GL000022"/>
<dbReference type="PATRIC" id="fig|1423804.4.peg.24"/>
<dbReference type="PANTHER" id="PTHR34294:SF1">
    <property type="entry name" value="TRANSCRIPTIONAL REGULATOR LSRR"/>
    <property type="match status" value="1"/>
</dbReference>
<keyword evidence="3" id="KW-0238">DNA-binding</keyword>
<keyword evidence="4" id="KW-0804">Transcription</keyword>
<evidence type="ECO:0000313" key="6">
    <source>
        <dbReference type="EMBL" id="KRN26023.1"/>
    </source>
</evidence>
<dbReference type="Gene3D" id="1.10.10.10">
    <property type="entry name" value="Winged helix-like DNA-binding domain superfamily/Winged helix DNA-binding domain"/>
    <property type="match status" value="1"/>
</dbReference>
<organism evidence="6 7">
    <name type="scientific">Secundilactobacillus similis DSM 23365 = JCM 2765</name>
    <dbReference type="NCBI Taxonomy" id="1423804"/>
    <lineage>
        <taxon>Bacteria</taxon>
        <taxon>Bacillati</taxon>
        <taxon>Bacillota</taxon>
        <taxon>Bacilli</taxon>
        <taxon>Lactobacillales</taxon>
        <taxon>Lactobacillaceae</taxon>
        <taxon>Secundilactobacillus</taxon>
    </lineage>
</organism>
<accession>A0A0R2FLF5</accession>
<dbReference type="InterPro" id="IPR007324">
    <property type="entry name" value="Sugar-bd_dom_put"/>
</dbReference>
<name>A0A0R2FLF5_9LACO</name>
<feature type="domain" description="Sugar-binding" evidence="5">
    <location>
        <begin position="62"/>
        <end position="314"/>
    </location>
</feature>
<dbReference type="GO" id="GO:0003677">
    <property type="term" value="F:DNA binding"/>
    <property type="evidence" value="ECO:0007669"/>
    <property type="project" value="UniProtKB-KW"/>
</dbReference>
<dbReference type="OrthoDB" id="58802at2"/>
<gene>
    <name evidence="6" type="ORF">FD14_GL000022</name>
</gene>
<keyword evidence="7" id="KW-1185">Reference proteome</keyword>
<sequence length="318" mass="35262">MTKSATDKRISDSIRVARLYYESKLGQAEIADKLHISRPTVSRLLQFAQDEGYVQIKIVDPFLSVANLEATLRQRYGLKEAHVVYTSTADYQRLIADLGKYTADYLTQTTQNNDVIGVSWGRTMNAVANHLGAQRAENVRIVELKGAMTYTPTPVYAEDIVMKFGAAFQTSPSIMPLPVIFETQTTHDIVMQDRHIKKLIELGRQANVAIFTVGTVHDDALLFQTGYFSKTEQKRIQTKAIGDICSRYFDDAGQVAVPDIDARTVGIQLADLKQKQKSILVAGGDRKYDAILGALAGGYTNCLITDIDTAHRLVSQPD</sequence>
<dbReference type="Pfam" id="PF13412">
    <property type="entry name" value="HTH_24"/>
    <property type="match status" value="1"/>
</dbReference>
<dbReference type="Gene3D" id="3.40.50.1360">
    <property type="match status" value="1"/>
</dbReference>
<reference evidence="6 7" key="1">
    <citation type="journal article" date="2015" name="Genome Announc.">
        <title>Expanding the biotechnology potential of lactobacilli through comparative genomics of 213 strains and associated genera.</title>
        <authorList>
            <person name="Sun Z."/>
            <person name="Harris H.M."/>
            <person name="McCann A."/>
            <person name="Guo C."/>
            <person name="Argimon S."/>
            <person name="Zhang W."/>
            <person name="Yang X."/>
            <person name="Jeffery I.B."/>
            <person name="Cooney J.C."/>
            <person name="Kagawa T.F."/>
            <person name="Liu W."/>
            <person name="Song Y."/>
            <person name="Salvetti E."/>
            <person name="Wrobel A."/>
            <person name="Rasinkangas P."/>
            <person name="Parkhill J."/>
            <person name="Rea M.C."/>
            <person name="O'Sullivan O."/>
            <person name="Ritari J."/>
            <person name="Douillard F.P."/>
            <person name="Paul Ross R."/>
            <person name="Yang R."/>
            <person name="Briner A.E."/>
            <person name="Felis G.E."/>
            <person name="de Vos W.M."/>
            <person name="Barrangou R."/>
            <person name="Klaenhammer T.R."/>
            <person name="Caufield P.W."/>
            <person name="Cui Y."/>
            <person name="Zhang H."/>
            <person name="O'Toole P.W."/>
        </authorList>
    </citation>
    <scope>NUCLEOTIDE SEQUENCE [LARGE SCALE GENOMIC DNA]</scope>
    <source>
        <strain evidence="6 7">DSM 23365</strain>
    </source>
</reference>
<dbReference type="Proteomes" id="UP000051442">
    <property type="component" value="Unassembled WGS sequence"/>
</dbReference>
<evidence type="ECO:0000256" key="1">
    <source>
        <dbReference type="ARBA" id="ARBA00010466"/>
    </source>
</evidence>
<evidence type="ECO:0000256" key="3">
    <source>
        <dbReference type="ARBA" id="ARBA00023125"/>
    </source>
</evidence>
<dbReference type="RefSeq" id="WP_054732470.1">
    <property type="nucleotide sequence ID" value="NZ_AYZM01000050.1"/>
</dbReference>
<comment type="caution">
    <text evidence="6">The sequence shown here is derived from an EMBL/GenBank/DDBJ whole genome shotgun (WGS) entry which is preliminary data.</text>
</comment>
<keyword evidence="2" id="KW-0805">Transcription regulation</keyword>
<protein>
    <submittedName>
        <fullName evidence="6">DeoR protein</fullName>
    </submittedName>
</protein>